<dbReference type="InterPro" id="IPR044578">
    <property type="entry name" value="BIR6-like"/>
</dbReference>
<name>A0AAP0IML0_9MAGN</name>
<organism evidence="1 2">
    <name type="scientific">Stephania japonica</name>
    <dbReference type="NCBI Taxonomy" id="461633"/>
    <lineage>
        <taxon>Eukaryota</taxon>
        <taxon>Viridiplantae</taxon>
        <taxon>Streptophyta</taxon>
        <taxon>Embryophyta</taxon>
        <taxon>Tracheophyta</taxon>
        <taxon>Spermatophyta</taxon>
        <taxon>Magnoliopsida</taxon>
        <taxon>Ranunculales</taxon>
        <taxon>Menispermaceae</taxon>
        <taxon>Menispermoideae</taxon>
        <taxon>Cissampelideae</taxon>
        <taxon>Stephania</taxon>
    </lineage>
</organism>
<gene>
    <name evidence="1" type="ORF">Sjap_016413</name>
</gene>
<keyword evidence="2" id="KW-1185">Reference proteome</keyword>
<dbReference type="AlphaFoldDB" id="A0AAP0IML0"/>
<comment type="caution">
    <text evidence="1">The sequence shown here is derived from an EMBL/GenBank/DDBJ whole genome shotgun (WGS) entry which is preliminary data.</text>
</comment>
<proteinExistence type="predicted"/>
<sequence>MKVYTLSFILRSDASLSCGFIRAVSRVTSSSFPYSSSSSNLSEVLPYSFKSISNGRGQQFLDSTSESQLQILISGIRNGSSEDEILNSLSKNQSLCDIHLSTSLINKFLHRFEHGWKFGLGIFNWAAKQSGYEHNSETYDKMVDILGKAKQIERMWSFLREAQYQHLISLKTMAKA</sequence>
<dbReference type="InterPro" id="IPR011990">
    <property type="entry name" value="TPR-like_helical_dom_sf"/>
</dbReference>
<dbReference type="GO" id="GO:0008380">
    <property type="term" value="P:RNA splicing"/>
    <property type="evidence" value="ECO:0007669"/>
    <property type="project" value="InterPro"/>
</dbReference>
<dbReference type="PANTHER" id="PTHR47003:SF11">
    <property type="entry name" value="PPR SUPERFAMILY PROTEIN"/>
    <property type="match status" value="1"/>
</dbReference>
<protein>
    <recommendedName>
        <fullName evidence="3">Pentatricopeptide repeat-containing protein</fullName>
    </recommendedName>
</protein>
<dbReference type="Proteomes" id="UP001417504">
    <property type="component" value="Unassembled WGS sequence"/>
</dbReference>
<evidence type="ECO:0000313" key="1">
    <source>
        <dbReference type="EMBL" id="KAK9117466.1"/>
    </source>
</evidence>
<evidence type="ECO:0000313" key="2">
    <source>
        <dbReference type="Proteomes" id="UP001417504"/>
    </source>
</evidence>
<reference evidence="1 2" key="1">
    <citation type="submission" date="2024-01" db="EMBL/GenBank/DDBJ databases">
        <title>Genome assemblies of Stephania.</title>
        <authorList>
            <person name="Yang L."/>
        </authorList>
    </citation>
    <scope>NUCLEOTIDE SEQUENCE [LARGE SCALE GENOMIC DNA]</scope>
    <source>
        <strain evidence="1">QJT</strain>
        <tissue evidence="1">Leaf</tissue>
    </source>
</reference>
<dbReference type="PANTHER" id="PTHR47003">
    <property type="entry name" value="OS01G0970900 PROTEIN"/>
    <property type="match status" value="1"/>
</dbReference>
<accession>A0AAP0IML0</accession>
<dbReference type="Gene3D" id="1.25.40.10">
    <property type="entry name" value="Tetratricopeptide repeat domain"/>
    <property type="match status" value="1"/>
</dbReference>
<evidence type="ECO:0008006" key="3">
    <source>
        <dbReference type="Google" id="ProtNLM"/>
    </source>
</evidence>
<dbReference type="EMBL" id="JBBNAE010000006">
    <property type="protein sequence ID" value="KAK9117466.1"/>
    <property type="molecule type" value="Genomic_DNA"/>
</dbReference>